<accession>A0A0D7A9F0</accession>
<sequence length="127" mass="14872">SNDLCARAARAVRESRLRNSHPYNRLRAREEDKRRRTWNHIYEKMIFTPYELAACGAPQRRSIYISSLEAHVEVLHTQLFEMGFWPVAYDELESYRGLHSKTTKSLVSGLQYDATEDVQKLVELEKA</sequence>
<evidence type="ECO:0000313" key="1">
    <source>
        <dbReference type="EMBL" id="KIY47024.1"/>
    </source>
</evidence>
<feature type="non-terminal residue" evidence="1">
    <location>
        <position position="127"/>
    </location>
</feature>
<evidence type="ECO:0000313" key="2">
    <source>
        <dbReference type="Proteomes" id="UP000054144"/>
    </source>
</evidence>
<dbReference type="Proteomes" id="UP000054144">
    <property type="component" value="Unassembled WGS sequence"/>
</dbReference>
<keyword evidence="2" id="KW-1185">Reference proteome</keyword>
<gene>
    <name evidence="1" type="ORF">FISHEDRAFT_13639</name>
</gene>
<name>A0A0D7A9F0_9AGAR</name>
<organism evidence="1 2">
    <name type="scientific">Fistulina hepatica ATCC 64428</name>
    <dbReference type="NCBI Taxonomy" id="1128425"/>
    <lineage>
        <taxon>Eukaryota</taxon>
        <taxon>Fungi</taxon>
        <taxon>Dikarya</taxon>
        <taxon>Basidiomycota</taxon>
        <taxon>Agaricomycotina</taxon>
        <taxon>Agaricomycetes</taxon>
        <taxon>Agaricomycetidae</taxon>
        <taxon>Agaricales</taxon>
        <taxon>Fistulinaceae</taxon>
        <taxon>Fistulina</taxon>
    </lineage>
</organism>
<dbReference type="AlphaFoldDB" id="A0A0D7A9F0"/>
<dbReference type="OrthoDB" id="3245901at2759"/>
<proteinExistence type="predicted"/>
<reference evidence="1 2" key="1">
    <citation type="journal article" date="2015" name="Fungal Genet. Biol.">
        <title>Evolution of novel wood decay mechanisms in Agaricales revealed by the genome sequences of Fistulina hepatica and Cylindrobasidium torrendii.</title>
        <authorList>
            <person name="Floudas D."/>
            <person name="Held B.W."/>
            <person name="Riley R."/>
            <person name="Nagy L.G."/>
            <person name="Koehler G."/>
            <person name="Ransdell A.S."/>
            <person name="Younus H."/>
            <person name="Chow J."/>
            <person name="Chiniquy J."/>
            <person name="Lipzen A."/>
            <person name="Tritt A."/>
            <person name="Sun H."/>
            <person name="Haridas S."/>
            <person name="LaButti K."/>
            <person name="Ohm R.A."/>
            <person name="Kues U."/>
            <person name="Blanchette R.A."/>
            <person name="Grigoriev I.V."/>
            <person name="Minto R.E."/>
            <person name="Hibbett D.S."/>
        </authorList>
    </citation>
    <scope>NUCLEOTIDE SEQUENCE [LARGE SCALE GENOMIC DNA]</scope>
    <source>
        <strain evidence="1 2">ATCC 64428</strain>
    </source>
</reference>
<dbReference type="EMBL" id="KN882016">
    <property type="protein sequence ID" value="KIY47024.1"/>
    <property type="molecule type" value="Genomic_DNA"/>
</dbReference>
<feature type="non-terminal residue" evidence="1">
    <location>
        <position position="1"/>
    </location>
</feature>
<protein>
    <submittedName>
        <fullName evidence="1">Uncharacterized protein</fullName>
    </submittedName>
</protein>